<organism evidence="2">
    <name type="scientific">Trypanosoma vivax (strain Y486)</name>
    <dbReference type="NCBI Taxonomy" id="1055687"/>
    <lineage>
        <taxon>Eukaryota</taxon>
        <taxon>Discoba</taxon>
        <taxon>Euglenozoa</taxon>
        <taxon>Kinetoplastea</taxon>
        <taxon>Metakinetoplastina</taxon>
        <taxon>Trypanosomatida</taxon>
        <taxon>Trypanosomatidae</taxon>
        <taxon>Trypanosoma</taxon>
        <taxon>Duttonella</taxon>
    </lineage>
</organism>
<proteinExistence type="predicted"/>
<reference evidence="2" key="1">
    <citation type="journal article" date="2012" name="Proc. Natl. Acad. Sci. U.S.A.">
        <title>Antigenic diversity is generated by distinct evolutionary mechanisms in African trypanosome species.</title>
        <authorList>
            <person name="Jackson A.P."/>
            <person name="Berry A."/>
            <person name="Aslett M."/>
            <person name="Allison H.C."/>
            <person name="Burton P."/>
            <person name="Vavrova-Anderson J."/>
            <person name="Brown R."/>
            <person name="Browne H."/>
            <person name="Corton N."/>
            <person name="Hauser H."/>
            <person name="Gamble J."/>
            <person name="Gilderthorp R."/>
            <person name="Marcello L."/>
            <person name="McQuillan J."/>
            <person name="Otto T.D."/>
            <person name="Quail M.A."/>
            <person name="Sanders M.J."/>
            <person name="van Tonder A."/>
            <person name="Ginger M.L."/>
            <person name="Field M.C."/>
            <person name="Barry J.D."/>
            <person name="Hertz-Fowler C."/>
            <person name="Berriman M."/>
        </authorList>
    </citation>
    <scope>NUCLEOTIDE SEQUENCE</scope>
    <source>
        <strain evidence="2">Y486</strain>
    </source>
</reference>
<evidence type="ECO:0000256" key="1">
    <source>
        <dbReference type="SAM" id="MobiDB-lite"/>
    </source>
</evidence>
<gene>
    <name evidence="2" type="ORF">TVY486_0802350</name>
</gene>
<sequence>MDILRRVTVVKLSRLPDVIGETVRDTVVSWQPLRFSLTVTSSCGEDNTIRSGMALNALFGECDFVRIWTKLFHTLQVTPVIMRESAAPPRDTDGDETFVFGAPPYWGCVEDDAESKGSNAEKPWGGKRVSTGKSFILNADNGPNRADTGAQTPEVPKGSAKEEREGVGGGVPRCVRFEYKFDYVLPDLSEFCEGERICLGFVLMPVSSSSGNEGASAHDGVDTDECNGELIRALVPKEGRVKAWFGSPCVVFGACYYRACARRLLDCSSVTRCVASLHTLAIITVSNKSSVLVQIEQVLFDLFSTRVRDDKDEAICSGLRPDQRLGSCGVNMKTLGLVQRTVVANLVLSDSDHMPVMLRPGECFNFQVAIEVLPYFCYLFESSSAVQEVSTDRVVSCFGSGRSDMGHRMKQCGSPTSPSSV</sequence>
<dbReference type="VEuPathDB" id="TriTrypDB:TvY486_0802350"/>
<feature type="region of interest" description="Disordered" evidence="1">
    <location>
        <begin position="139"/>
        <end position="164"/>
    </location>
</feature>
<dbReference type="EMBL" id="HE573024">
    <property type="protein sequence ID" value="CCC49626.1"/>
    <property type="molecule type" value="Genomic_DNA"/>
</dbReference>
<dbReference type="AlphaFoldDB" id="G0U0M7"/>
<evidence type="ECO:0000313" key="2">
    <source>
        <dbReference type="EMBL" id="CCC49626.1"/>
    </source>
</evidence>
<accession>G0U0M7</accession>
<feature type="non-terminal residue" evidence="2">
    <location>
        <position position="421"/>
    </location>
</feature>
<name>G0U0M7_TRYVY</name>
<protein>
    <submittedName>
        <fullName evidence="2">Uncharacterized protein</fullName>
    </submittedName>
</protein>